<name>N1RCV3_FUSC4</name>
<sequence length="186" mass="20904">MGYSTITHSFTIIAFIPYAPFEYKHEVFIQHNLRALVAFGILYQDAVAFSAETFAQAEKPSHQQAGRLVEVQKLVTYRRYNAETTTRALLLLATVANAWKFTIYGDGDCESTPSGDLRGDGNKDCTSIPNPHRGFWLEDMGNCQIDLYANEDDCDDGVPQQFYDATNQGVCIGPQFQWDYYTVVGC</sequence>
<keyword evidence="2" id="KW-1185">Reference proteome</keyword>
<dbReference type="AlphaFoldDB" id="N1RCV3"/>
<organism evidence="1 2">
    <name type="scientific">Fusarium oxysporum f. sp. cubense (strain race 4)</name>
    <name type="common">Panama disease fungus</name>
    <dbReference type="NCBI Taxonomy" id="2502994"/>
    <lineage>
        <taxon>Eukaryota</taxon>
        <taxon>Fungi</taxon>
        <taxon>Dikarya</taxon>
        <taxon>Ascomycota</taxon>
        <taxon>Pezizomycotina</taxon>
        <taxon>Sordariomycetes</taxon>
        <taxon>Hypocreomycetidae</taxon>
        <taxon>Hypocreales</taxon>
        <taxon>Nectriaceae</taxon>
        <taxon>Fusarium</taxon>
        <taxon>Fusarium oxysporum species complex</taxon>
    </lineage>
</organism>
<gene>
    <name evidence="1" type="ORF">FOC4_g10010882</name>
</gene>
<evidence type="ECO:0000313" key="1">
    <source>
        <dbReference type="EMBL" id="EMT64383.1"/>
    </source>
</evidence>
<protein>
    <submittedName>
        <fullName evidence="1">Uncharacterized protein</fullName>
    </submittedName>
</protein>
<dbReference type="Proteomes" id="UP000016929">
    <property type="component" value="Unassembled WGS sequence"/>
</dbReference>
<accession>N1RCV3</accession>
<dbReference type="EMBL" id="KB726992">
    <property type="protein sequence ID" value="EMT64383.1"/>
    <property type="molecule type" value="Genomic_DNA"/>
</dbReference>
<reference evidence="2" key="1">
    <citation type="submission" date="2012-09" db="EMBL/GenBank/DDBJ databases">
        <title>Genome sequencing and comparative transcriptomics of race 1 and race 4 of banana pathogen: Fusarium oxysporum f. sp. cubense.</title>
        <authorList>
            <person name="Fang X."/>
            <person name="Huang J."/>
        </authorList>
    </citation>
    <scope>NUCLEOTIDE SEQUENCE [LARGE SCALE GENOMIC DNA]</scope>
    <source>
        <strain evidence="2">race 4</strain>
    </source>
</reference>
<reference evidence="2" key="2">
    <citation type="journal article" date="2014" name="PLoS ONE">
        <title>Genome and Transcriptome Analysis of the Fungal Pathogen Fusarium oxysporum f. sp. cubense Causing Banana Vascular Wilt Disease.</title>
        <authorList>
            <person name="Guo L."/>
            <person name="Han L."/>
            <person name="Yang L."/>
            <person name="Zeng H."/>
            <person name="Fan D."/>
            <person name="Zhu Y."/>
            <person name="Feng Y."/>
            <person name="Wang G."/>
            <person name="Peng C."/>
            <person name="Jiang X."/>
            <person name="Zhou D."/>
            <person name="Ni P."/>
            <person name="Liang C."/>
            <person name="Liu L."/>
            <person name="Wang J."/>
            <person name="Mao C."/>
            <person name="Fang X."/>
            <person name="Peng M."/>
            <person name="Huang J."/>
        </authorList>
    </citation>
    <scope>NUCLEOTIDE SEQUENCE [LARGE SCALE GENOMIC DNA]</scope>
    <source>
        <strain evidence="2">race 4</strain>
    </source>
</reference>
<dbReference type="HOGENOM" id="CLU_1454459_0_0_1"/>
<proteinExistence type="predicted"/>
<evidence type="ECO:0000313" key="2">
    <source>
        <dbReference type="Proteomes" id="UP000016929"/>
    </source>
</evidence>